<name>A0A8I6REK1_CIMLE</name>
<evidence type="ECO:0000256" key="2">
    <source>
        <dbReference type="SAM" id="Phobius"/>
    </source>
</evidence>
<keyword evidence="4" id="KW-1185">Reference proteome</keyword>
<feature type="region of interest" description="Disordered" evidence="1">
    <location>
        <begin position="738"/>
        <end position="763"/>
    </location>
</feature>
<feature type="region of interest" description="Disordered" evidence="1">
    <location>
        <begin position="487"/>
        <end position="584"/>
    </location>
</feature>
<feature type="compositionally biased region" description="Polar residues" evidence="1">
    <location>
        <begin position="39"/>
        <end position="49"/>
    </location>
</feature>
<feature type="transmembrane region" description="Helical" evidence="2">
    <location>
        <begin position="6"/>
        <end position="25"/>
    </location>
</feature>
<keyword evidence="2" id="KW-0812">Transmembrane</keyword>
<feature type="compositionally biased region" description="Polar residues" evidence="1">
    <location>
        <begin position="532"/>
        <end position="562"/>
    </location>
</feature>
<evidence type="ECO:0000313" key="3">
    <source>
        <dbReference type="EnsemblMetazoa" id="XP_014244669.1"/>
    </source>
</evidence>
<feature type="compositionally biased region" description="Polar residues" evidence="1">
    <location>
        <begin position="384"/>
        <end position="420"/>
    </location>
</feature>
<sequence>MDECPPLVYILILMNVIGIILYGVCSTYRSMRGLKPTCQSRATSAPESLTSDRSLSSENNSSLSSISQSTSNVKSTSKKSTSKPRRSFSKSSKSTVPPTPKKRHLNKLNQNFIPSTPNLNNNHKSSQNNLTPTQNFNYIQKYSENDNIPTPNLNNNHKSSQNSLPPTQNFNYIHKSSENVITPTPNLNDIDNSSQHSLPPTQNLNYIHNSSENVITPTTNLNYIHKSSQNVLTPTPFQMGSTESIESSPPTTKKTAIPPSTTLYPNADPYYIWEHREKTGKREEIQTYLSTDSFYDFPSALTFLHQFEPFLAKPTCPPSRVTDPLSCYGRDYSQQPLKRKSRDYSQRHEHVKTAIPKKSKTFSKPSTANFFPPRNHYQTETIQKKTNSYAERSQINSRSSVTFTPTKVKQTSPKETGTQSEESESVVKEIQLFTIVHEGKSKKKYSDYVKPTKPENITPLTTQPSDNRSPTKNRFSEFLFPSKEEQFFKNTSHSPLPEIPPNSRFSSLGDTLPPAHTSIKSSSSSPLKLKQNEQGNPTENSSDLPNVPLNLQQTSERSSSLSEIRPPKKSSLSHEGYRERKSSLGSNVRFSIDNSRIDSFSINQKSSVKNLEETIKDYSTDSILQNESNPNKDSETRDSRQSDEQIKSFKSKTLLRPPETLPPKRDRADYFRSYNEAVTKKPQIRLSDVATPEVSCFGMISTDKIIHETKFKAPFKKKKVTSTEQEVRVCEVIKPIPDLMYNPQQEDEKKKKDGEDHSTDSRH</sequence>
<feature type="compositionally biased region" description="Polar residues" evidence="1">
    <location>
        <begin position="107"/>
        <end position="117"/>
    </location>
</feature>
<protein>
    <submittedName>
        <fullName evidence="3">Uncharacterized protein</fullName>
    </submittedName>
</protein>
<feature type="compositionally biased region" description="Low complexity" evidence="1">
    <location>
        <begin position="118"/>
        <end position="130"/>
    </location>
</feature>
<feature type="compositionally biased region" description="Basic and acidic residues" evidence="1">
    <location>
        <begin position="630"/>
        <end position="647"/>
    </location>
</feature>
<feature type="region of interest" description="Disordered" evidence="1">
    <location>
        <begin position="39"/>
        <end position="167"/>
    </location>
</feature>
<reference evidence="3" key="1">
    <citation type="submission" date="2022-01" db="UniProtKB">
        <authorList>
            <consortium name="EnsemblMetazoa"/>
        </authorList>
    </citation>
    <scope>IDENTIFICATION</scope>
</reference>
<keyword evidence="2" id="KW-0472">Membrane</keyword>
<feature type="compositionally biased region" description="Basic and acidic residues" evidence="1">
    <location>
        <begin position="444"/>
        <end position="453"/>
    </location>
</feature>
<feature type="compositionally biased region" description="Polar residues" evidence="1">
    <location>
        <begin position="157"/>
        <end position="167"/>
    </location>
</feature>
<proteinExistence type="predicted"/>
<dbReference type="EnsemblMetazoa" id="XM_014389183.2">
    <property type="protein sequence ID" value="XP_014244669.1"/>
    <property type="gene ID" value="LOC106663932"/>
</dbReference>
<dbReference type="KEGG" id="clec:106663932"/>
<feature type="compositionally biased region" description="Basic and acidic residues" evidence="1">
    <location>
        <begin position="746"/>
        <end position="763"/>
    </location>
</feature>
<feature type="compositionally biased region" description="Polar residues" evidence="1">
    <location>
        <begin position="131"/>
        <end position="142"/>
    </location>
</feature>
<feature type="compositionally biased region" description="Low complexity" evidence="1">
    <location>
        <begin position="241"/>
        <end position="252"/>
    </location>
</feature>
<feature type="compositionally biased region" description="Polar residues" evidence="1">
    <location>
        <begin position="458"/>
        <end position="473"/>
    </location>
</feature>
<feature type="region of interest" description="Disordered" evidence="1">
    <location>
        <begin position="384"/>
        <end position="423"/>
    </location>
</feature>
<feature type="compositionally biased region" description="Low complexity" evidence="1">
    <location>
        <begin position="51"/>
        <end position="75"/>
    </location>
</feature>
<dbReference type="Proteomes" id="UP000494040">
    <property type="component" value="Unassembled WGS sequence"/>
</dbReference>
<feature type="compositionally biased region" description="Basic residues" evidence="1">
    <location>
        <begin position="76"/>
        <end position="88"/>
    </location>
</feature>
<evidence type="ECO:0000313" key="4">
    <source>
        <dbReference type="Proteomes" id="UP000494040"/>
    </source>
</evidence>
<feature type="region of interest" description="Disordered" evidence="1">
    <location>
        <begin position="327"/>
        <end position="347"/>
    </location>
</feature>
<keyword evidence="2" id="KW-1133">Transmembrane helix</keyword>
<dbReference type="GeneID" id="106663932"/>
<feature type="region of interest" description="Disordered" evidence="1">
    <location>
        <begin position="443"/>
        <end position="474"/>
    </location>
</feature>
<dbReference type="AlphaFoldDB" id="A0A8I6REK1"/>
<dbReference type="RefSeq" id="XP_014244669.1">
    <property type="nucleotide sequence ID" value="XM_014389183.2"/>
</dbReference>
<evidence type="ECO:0000256" key="1">
    <source>
        <dbReference type="SAM" id="MobiDB-lite"/>
    </source>
</evidence>
<feature type="region of interest" description="Disordered" evidence="1">
    <location>
        <begin position="619"/>
        <end position="668"/>
    </location>
</feature>
<feature type="region of interest" description="Disordered" evidence="1">
    <location>
        <begin position="239"/>
        <end position="260"/>
    </location>
</feature>
<feature type="compositionally biased region" description="Polar residues" evidence="1">
    <location>
        <begin position="620"/>
        <end position="629"/>
    </location>
</feature>
<accession>A0A8I6REK1</accession>
<organism evidence="3 4">
    <name type="scientific">Cimex lectularius</name>
    <name type="common">Bed bug</name>
    <name type="synonym">Acanthia lectularia</name>
    <dbReference type="NCBI Taxonomy" id="79782"/>
    <lineage>
        <taxon>Eukaryota</taxon>
        <taxon>Metazoa</taxon>
        <taxon>Ecdysozoa</taxon>
        <taxon>Arthropoda</taxon>
        <taxon>Hexapoda</taxon>
        <taxon>Insecta</taxon>
        <taxon>Pterygota</taxon>
        <taxon>Neoptera</taxon>
        <taxon>Paraneoptera</taxon>
        <taxon>Hemiptera</taxon>
        <taxon>Heteroptera</taxon>
        <taxon>Panheteroptera</taxon>
        <taxon>Cimicomorpha</taxon>
        <taxon>Cimicidae</taxon>
        <taxon>Cimex</taxon>
    </lineage>
</organism>
<feature type="compositionally biased region" description="Low complexity" evidence="1">
    <location>
        <begin position="145"/>
        <end position="156"/>
    </location>
</feature>